<gene>
    <name evidence="7" type="ORF">FUA23_05605</name>
</gene>
<dbReference type="SUPFAM" id="SSF50891">
    <property type="entry name" value="Cyclophilin-like"/>
    <property type="match status" value="1"/>
</dbReference>
<dbReference type="GO" id="GO:0003755">
    <property type="term" value="F:peptidyl-prolyl cis-trans isomerase activity"/>
    <property type="evidence" value="ECO:0007669"/>
    <property type="project" value="UniProtKB-UniRule"/>
</dbReference>
<keyword evidence="3 5" id="KW-0697">Rotamase</keyword>
<dbReference type="EMBL" id="VOXD01000006">
    <property type="protein sequence ID" value="TXF90573.1"/>
    <property type="molecule type" value="Genomic_DNA"/>
</dbReference>
<comment type="caution">
    <text evidence="7">The sequence shown here is derived from an EMBL/GenBank/DDBJ whole genome shotgun (WGS) entry which is preliminary data.</text>
</comment>
<dbReference type="GO" id="GO:0006457">
    <property type="term" value="P:protein folding"/>
    <property type="evidence" value="ECO:0007669"/>
    <property type="project" value="InterPro"/>
</dbReference>
<evidence type="ECO:0000259" key="6">
    <source>
        <dbReference type="PROSITE" id="PS50072"/>
    </source>
</evidence>
<dbReference type="PANTHER" id="PTHR45625:SF4">
    <property type="entry name" value="PEPTIDYLPROLYL ISOMERASE DOMAIN AND WD REPEAT-CONTAINING PROTEIN 1"/>
    <property type="match status" value="1"/>
</dbReference>
<dbReference type="PANTHER" id="PTHR45625">
    <property type="entry name" value="PEPTIDYL-PROLYL CIS-TRANS ISOMERASE-RELATED"/>
    <property type="match status" value="1"/>
</dbReference>
<dbReference type="Pfam" id="PF00160">
    <property type="entry name" value="Pro_isomerase"/>
    <property type="match status" value="1"/>
</dbReference>
<dbReference type="Gene3D" id="2.40.100.10">
    <property type="entry name" value="Cyclophilin-like"/>
    <property type="match status" value="1"/>
</dbReference>
<feature type="chain" id="PRO_5023158653" description="Peptidyl-prolyl cis-trans isomerase" evidence="5">
    <location>
        <begin position="19"/>
        <end position="215"/>
    </location>
</feature>
<evidence type="ECO:0000256" key="3">
    <source>
        <dbReference type="ARBA" id="ARBA00023110"/>
    </source>
</evidence>
<dbReference type="InterPro" id="IPR002130">
    <property type="entry name" value="Cyclophilin-type_PPIase_dom"/>
</dbReference>
<keyword evidence="5" id="KW-0732">Signal</keyword>
<feature type="signal peptide" evidence="5">
    <location>
        <begin position="1"/>
        <end position="18"/>
    </location>
</feature>
<feature type="domain" description="PPIase cyclophilin-type" evidence="6">
    <location>
        <begin position="36"/>
        <end position="214"/>
    </location>
</feature>
<sequence>MRQLINFALFALILTVFAACGNNGQGTTLEIKTNKGDITVLLFDETPKHKENFIKLANENYYAGTLFHRIIKDFMIQGGDPNSVGAGPNAALGGGGPGYLIDAEIGQPHLRGALAAARTNNPQKASSGSQFYIVTGVQQSEATLDQYEKMKGIKYSEAQRQAYIAEGGRPDLDMEYSVFGQVLSGMDVVDAIASVPTGRADRPVEDVVIESVTVQ</sequence>
<dbReference type="AlphaFoldDB" id="A0A5C7FKU4"/>
<comment type="catalytic activity">
    <reaction evidence="5">
        <text>[protein]-peptidylproline (omega=180) = [protein]-peptidylproline (omega=0)</text>
        <dbReference type="Rhea" id="RHEA:16237"/>
        <dbReference type="Rhea" id="RHEA-COMP:10747"/>
        <dbReference type="Rhea" id="RHEA-COMP:10748"/>
        <dbReference type="ChEBI" id="CHEBI:83833"/>
        <dbReference type="ChEBI" id="CHEBI:83834"/>
        <dbReference type="EC" id="5.2.1.8"/>
    </reaction>
</comment>
<evidence type="ECO:0000256" key="1">
    <source>
        <dbReference type="ARBA" id="ARBA00002388"/>
    </source>
</evidence>
<dbReference type="InterPro" id="IPR029000">
    <property type="entry name" value="Cyclophilin-like_dom_sf"/>
</dbReference>
<evidence type="ECO:0000256" key="5">
    <source>
        <dbReference type="RuleBase" id="RU363019"/>
    </source>
</evidence>
<dbReference type="OrthoDB" id="9807797at2"/>
<dbReference type="EC" id="5.2.1.8" evidence="5"/>
<reference evidence="7 8" key="1">
    <citation type="submission" date="2019-08" db="EMBL/GenBank/DDBJ databases">
        <title>Lewinella sp. strain SSH13 Genome sequencing and assembly.</title>
        <authorList>
            <person name="Kim I."/>
        </authorList>
    </citation>
    <scope>NUCLEOTIDE SEQUENCE [LARGE SCALE GENOMIC DNA]</scope>
    <source>
        <strain evidence="7 8">SSH13</strain>
    </source>
</reference>
<dbReference type="InterPro" id="IPR044666">
    <property type="entry name" value="Cyclophilin_A-like"/>
</dbReference>
<keyword evidence="8" id="KW-1185">Reference proteome</keyword>
<dbReference type="PIRSF" id="PIRSF001467">
    <property type="entry name" value="Peptidylpro_ismrse"/>
    <property type="match status" value="1"/>
</dbReference>
<organism evidence="7 8">
    <name type="scientific">Neolewinella aurantiaca</name>
    <dbReference type="NCBI Taxonomy" id="2602767"/>
    <lineage>
        <taxon>Bacteria</taxon>
        <taxon>Pseudomonadati</taxon>
        <taxon>Bacteroidota</taxon>
        <taxon>Saprospiria</taxon>
        <taxon>Saprospirales</taxon>
        <taxon>Lewinellaceae</taxon>
        <taxon>Neolewinella</taxon>
    </lineage>
</organism>
<evidence type="ECO:0000313" key="7">
    <source>
        <dbReference type="EMBL" id="TXF90573.1"/>
    </source>
</evidence>
<dbReference type="InterPro" id="IPR020892">
    <property type="entry name" value="Cyclophilin-type_PPIase_CS"/>
</dbReference>
<dbReference type="PRINTS" id="PR00153">
    <property type="entry name" value="CSAPPISMRASE"/>
</dbReference>
<proteinExistence type="inferred from homology"/>
<dbReference type="PROSITE" id="PS51257">
    <property type="entry name" value="PROKAR_LIPOPROTEIN"/>
    <property type="match status" value="1"/>
</dbReference>
<dbReference type="Proteomes" id="UP000321907">
    <property type="component" value="Unassembled WGS sequence"/>
</dbReference>
<comment type="similarity">
    <text evidence="2 5">Belongs to the cyclophilin-type PPIase family.</text>
</comment>
<evidence type="ECO:0000313" key="8">
    <source>
        <dbReference type="Proteomes" id="UP000321907"/>
    </source>
</evidence>
<name>A0A5C7FKU4_9BACT</name>
<evidence type="ECO:0000256" key="4">
    <source>
        <dbReference type="ARBA" id="ARBA00023235"/>
    </source>
</evidence>
<evidence type="ECO:0000256" key="2">
    <source>
        <dbReference type="ARBA" id="ARBA00007365"/>
    </source>
</evidence>
<dbReference type="PROSITE" id="PS50072">
    <property type="entry name" value="CSA_PPIASE_2"/>
    <property type="match status" value="1"/>
</dbReference>
<comment type="function">
    <text evidence="1 5">PPIases accelerate the folding of proteins. It catalyzes the cis-trans isomerization of proline imidic peptide bonds in oligopeptides.</text>
</comment>
<dbReference type="PROSITE" id="PS00170">
    <property type="entry name" value="CSA_PPIASE_1"/>
    <property type="match status" value="1"/>
</dbReference>
<keyword evidence="4 5" id="KW-0413">Isomerase</keyword>
<dbReference type="CDD" id="cd00317">
    <property type="entry name" value="cyclophilin"/>
    <property type="match status" value="1"/>
</dbReference>
<accession>A0A5C7FKU4</accession>
<dbReference type="InterPro" id="IPR024936">
    <property type="entry name" value="Cyclophilin-type_PPIase"/>
</dbReference>
<protein>
    <recommendedName>
        <fullName evidence="5">Peptidyl-prolyl cis-trans isomerase</fullName>
        <shortName evidence="5">PPIase</shortName>
        <ecNumber evidence="5">5.2.1.8</ecNumber>
    </recommendedName>
</protein>
<dbReference type="RefSeq" id="WP_147929745.1">
    <property type="nucleotide sequence ID" value="NZ_VOXD01000006.1"/>
</dbReference>